<evidence type="ECO:0000256" key="5">
    <source>
        <dbReference type="PROSITE-ProRule" id="PRU00108"/>
    </source>
</evidence>
<protein>
    <recommendedName>
        <fullName evidence="10">Homeobox domain-containing protein</fullName>
    </recommendedName>
</protein>
<feature type="domain" description="C2H2-type" evidence="7">
    <location>
        <begin position="300"/>
        <end position="328"/>
    </location>
</feature>
<dbReference type="PROSITE" id="PS50157">
    <property type="entry name" value="ZINC_FINGER_C2H2_2"/>
    <property type="match status" value="1"/>
</dbReference>
<dbReference type="PANTHER" id="PTHR11850">
    <property type="entry name" value="HOMEOBOX PROTEIN TRANSCRIPTION FACTORS"/>
    <property type="match status" value="1"/>
</dbReference>
<dbReference type="AlphaFoldDB" id="A0A438NIF0"/>
<dbReference type="Pfam" id="PF05920">
    <property type="entry name" value="Homeobox_KN"/>
    <property type="match status" value="1"/>
</dbReference>
<dbReference type="GO" id="GO:0005634">
    <property type="term" value="C:nucleus"/>
    <property type="evidence" value="ECO:0007669"/>
    <property type="project" value="UniProtKB-SubCell"/>
</dbReference>
<dbReference type="EMBL" id="NAJM01000002">
    <property type="protein sequence ID" value="RVX75512.1"/>
    <property type="molecule type" value="Genomic_DNA"/>
</dbReference>
<keyword evidence="4" id="KW-0863">Zinc-finger</keyword>
<comment type="caution">
    <text evidence="8">The sequence shown here is derived from an EMBL/GenBank/DDBJ whole genome shotgun (WGS) entry which is preliminary data.</text>
</comment>
<evidence type="ECO:0000256" key="3">
    <source>
        <dbReference type="ARBA" id="ARBA00023242"/>
    </source>
</evidence>
<keyword evidence="4" id="KW-0479">Metal-binding</keyword>
<dbReference type="SMART" id="SM00389">
    <property type="entry name" value="HOX"/>
    <property type="match status" value="1"/>
</dbReference>
<accession>A0A438NIF0</accession>
<keyword evidence="3 5" id="KW-0539">Nucleus</keyword>
<evidence type="ECO:0000313" key="8">
    <source>
        <dbReference type="EMBL" id="RVX75512.1"/>
    </source>
</evidence>
<evidence type="ECO:0000259" key="7">
    <source>
        <dbReference type="PROSITE" id="PS50157"/>
    </source>
</evidence>
<evidence type="ECO:0008006" key="10">
    <source>
        <dbReference type="Google" id="ProtNLM"/>
    </source>
</evidence>
<organism evidence="8 9">
    <name type="scientific">Exophiala mesophila</name>
    <name type="common">Black yeast-like fungus</name>
    <dbReference type="NCBI Taxonomy" id="212818"/>
    <lineage>
        <taxon>Eukaryota</taxon>
        <taxon>Fungi</taxon>
        <taxon>Dikarya</taxon>
        <taxon>Ascomycota</taxon>
        <taxon>Pezizomycotina</taxon>
        <taxon>Eurotiomycetes</taxon>
        <taxon>Chaetothyriomycetidae</taxon>
        <taxon>Chaetothyriales</taxon>
        <taxon>Herpotrichiellaceae</taxon>
        <taxon>Exophiala</taxon>
    </lineage>
</organism>
<dbReference type="GO" id="GO:0008270">
    <property type="term" value="F:zinc ion binding"/>
    <property type="evidence" value="ECO:0007669"/>
    <property type="project" value="UniProtKB-KW"/>
</dbReference>
<dbReference type="Gene3D" id="3.30.160.60">
    <property type="entry name" value="Classic Zinc Finger"/>
    <property type="match status" value="1"/>
</dbReference>
<dbReference type="InterPro" id="IPR013087">
    <property type="entry name" value="Znf_C2H2_type"/>
</dbReference>
<feature type="DNA-binding region" description="Homeobox" evidence="5">
    <location>
        <begin position="95"/>
        <end position="157"/>
    </location>
</feature>
<keyword evidence="2 5" id="KW-0371">Homeobox</keyword>
<name>A0A438NIF0_EXOME</name>
<dbReference type="Proteomes" id="UP000288859">
    <property type="component" value="Unassembled WGS sequence"/>
</dbReference>
<dbReference type="InterPro" id="IPR050224">
    <property type="entry name" value="TALE_homeobox"/>
</dbReference>
<dbReference type="CDD" id="cd00086">
    <property type="entry name" value="homeodomain"/>
    <property type="match status" value="1"/>
</dbReference>
<gene>
    <name evidence="8" type="ORF">B0A52_00865</name>
</gene>
<dbReference type="SUPFAM" id="SSF46689">
    <property type="entry name" value="Homeodomain-like"/>
    <property type="match status" value="1"/>
</dbReference>
<reference evidence="8 9" key="1">
    <citation type="submission" date="2017-03" db="EMBL/GenBank/DDBJ databases">
        <title>Genomes of endolithic fungi from Antarctica.</title>
        <authorList>
            <person name="Coleine C."/>
            <person name="Masonjones S."/>
            <person name="Stajich J.E."/>
        </authorList>
    </citation>
    <scope>NUCLEOTIDE SEQUENCE [LARGE SCALE GENOMIC DNA]</scope>
    <source>
        <strain evidence="8 9">CCFEE 6314</strain>
    </source>
</reference>
<dbReference type="GO" id="GO:0003677">
    <property type="term" value="F:DNA binding"/>
    <property type="evidence" value="ECO:0007669"/>
    <property type="project" value="UniProtKB-UniRule"/>
</dbReference>
<evidence type="ECO:0000256" key="4">
    <source>
        <dbReference type="PROSITE-ProRule" id="PRU00042"/>
    </source>
</evidence>
<keyword evidence="1 5" id="KW-0238">DNA-binding</keyword>
<keyword evidence="4" id="KW-0862">Zinc</keyword>
<dbReference type="GO" id="GO:0006355">
    <property type="term" value="P:regulation of DNA-templated transcription"/>
    <property type="evidence" value="ECO:0007669"/>
    <property type="project" value="InterPro"/>
</dbReference>
<dbReference type="VEuPathDB" id="FungiDB:PV10_00341"/>
<dbReference type="Gene3D" id="1.10.10.60">
    <property type="entry name" value="Homeodomain-like"/>
    <property type="match status" value="1"/>
</dbReference>
<dbReference type="OrthoDB" id="5399138at2759"/>
<proteinExistence type="predicted"/>
<dbReference type="PROSITE" id="PS50071">
    <property type="entry name" value="HOMEOBOX_2"/>
    <property type="match status" value="1"/>
</dbReference>
<sequence length="567" mass="64711">MEEQLHFEEANTELQFVAAVPDPLSAVIDNPGNCDLSLPTEWTNFLASWEASDSMLSNTEDGMLDPAYEVSMTRDSPVVPSRELVLAPAKGEKTLSKSSTRLPRNAKLALVDWWSKNSQFPYPSDAEKDRLCDITGLTRSQVCQWFANARKRSRIRTGSGPRSQRQTLSQSHLPFMGSLHPFERWLTLEPQFEAAPLEAIIAAVKQRNEENEGWQCRKPEVRIERPGRSTNWQYYRAGTSSVSSMEIRSYAANQSVNAEQQCLDSFASLQRLDRRKQAFTRKARSAHGRCANIPQQPRPFQCTFCEASFARKHEWQRHEKSRHLPLETWTCCLHGGTVVNNVTNCVTCAFCPEADPSPEHLQVHGYTACAQRPQSDRTFYRKDHLRQHLRLIHGVTDWGGAMDLWKSQPETLRSRCGICHVWFETWQARMDHIADHFASGASMNDWTGDWGLEPEATLMLENAKLPELLYGQAATGGIHEFLQHEINMDYDQSQSQQDFQSEQHYTALESGTEDWGTDSFSFSISDLIDPSTIEMTDFRLFRKLDELDEIGLVGIEWDDRSVMRLPS</sequence>
<evidence type="ECO:0000256" key="1">
    <source>
        <dbReference type="ARBA" id="ARBA00023125"/>
    </source>
</evidence>
<dbReference type="SMART" id="SM00355">
    <property type="entry name" value="ZnF_C2H2"/>
    <property type="match status" value="3"/>
</dbReference>
<feature type="domain" description="Homeobox" evidence="6">
    <location>
        <begin position="93"/>
        <end position="156"/>
    </location>
</feature>
<dbReference type="InterPro" id="IPR008422">
    <property type="entry name" value="KN_HD"/>
</dbReference>
<dbReference type="InterPro" id="IPR001356">
    <property type="entry name" value="HD"/>
</dbReference>
<comment type="subcellular location">
    <subcellularLocation>
        <location evidence="5">Nucleus</location>
    </subcellularLocation>
</comment>
<evidence type="ECO:0000259" key="6">
    <source>
        <dbReference type="PROSITE" id="PS50071"/>
    </source>
</evidence>
<evidence type="ECO:0000256" key="2">
    <source>
        <dbReference type="ARBA" id="ARBA00023155"/>
    </source>
</evidence>
<evidence type="ECO:0000313" key="9">
    <source>
        <dbReference type="Proteomes" id="UP000288859"/>
    </source>
</evidence>
<dbReference type="InterPro" id="IPR009057">
    <property type="entry name" value="Homeodomain-like_sf"/>
</dbReference>
<dbReference type="PROSITE" id="PS00028">
    <property type="entry name" value="ZINC_FINGER_C2H2_1"/>
    <property type="match status" value="1"/>
</dbReference>